<protein>
    <submittedName>
        <fullName evidence="3">Pilus assembly protein TadG</fullName>
    </submittedName>
</protein>
<dbReference type="Proteomes" id="UP000414233">
    <property type="component" value="Unassembled WGS sequence"/>
</dbReference>
<evidence type="ECO:0000313" key="3">
    <source>
        <dbReference type="EMBL" id="VVE11732.1"/>
    </source>
</evidence>
<dbReference type="RefSeq" id="WP_150697444.1">
    <property type="nucleotide sequence ID" value="NZ_CABPRZ010000009.1"/>
</dbReference>
<proteinExistence type="predicted"/>
<keyword evidence="1" id="KW-0812">Transmembrane</keyword>
<evidence type="ECO:0000259" key="2">
    <source>
        <dbReference type="Pfam" id="PF07811"/>
    </source>
</evidence>
<accession>A0A5E4VHI9</accession>
<keyword evidence="1" id="KW-0472">Membrane</keyword>
<keyword evidence="1" id="KW-1133">Transmembrane helix</keyword>
<dbReference type="InterPro" id="IPR012495">
    <property type="entry name" value="TadE-like_dom"/>
</dbReference>
<dbReference type="AlphaFoldDB" id="A0A5E4VHI9"/>
<name>A0A5E4VHI9_9BURK</name>
<keyword evidence="4" id="KW-1185">Reference proteome</keyword>
<feature type="transmembrane region" description="Helical" evidence="1">
    <location>
        <begin position="20"/>
        <end position="38"/>
    </location>
</feature>
<organism evidence="3 4">
    <name type="scientific">Pandoraea terrae</name>
    <dbReference type="NCBI Taxonomy" id="1537710"/>
    <lineage>
        <taxon>Bacteria</taxon>
        <taxon>Pseudomonadati</taxon>
        <taxon>Pseudomonadota</taxon>
        <taxon>Betaproteobacteria</taxon>
        <taxon>Burkholderiales</taxon>
        <taxon>Burkholderiaceae</taxon>
        <taxon>Pandoraea</taxon>
    </lineage>
</organism>
<feature type="transmembrane region" description="Helical" evidence="1">
    <location>
        <begin position="95"/>
        <end position="115"/>
    </location>
</feature>
<dbReference type="Pfam" id="PF07811">
    <property type="entry name" value="TadE"/>
    <property type="match status" value="1"/>
</dbReference>
<evidence type="ECO:0000256" key="1">
    <source>
        <dbReference type="SAM" id="Phobius"/>
    </source>
</evidence>
<reference evidence="3 4" key="1">
    <citation type="submission" date="2019-08" db="EMBL/GenBank/DDBJ databases">
        <authorList>
            <person name="Peeters C."/>
        </authorList>
    </citation>
    <scope>NUCLEOTIDE SEQUENCE [LARGE SCALE GENOMIC DNA]</scope>
    <source>
        <strain evidence="3 4">LMG 30175</strain>
    </source>
</reference>
<dbReference type="OrthoDB" id="5397339at2"/>
<sequence length="147" mass="15928">MNTFNKHRRPGTRRQRGAAAIDFALVSLAFFPLLIGVMEMGRVLFYWNTVGEATRLGARMAVVCDIEPMPLTASSPLYIKMQQMLPILQPGNINVAYTSVSVTVSIAGVSINTAVPFTRFTVTMPPFTTTLPTESLNSVGGTNPTCS</sequence>
<gene>
    <name evidence="3" type="ORF">PTE30175_02598</name>
</gene>
<dbReference type="EMBL" id="CABPRZ010000009">
    <property type="protein sequence ID" value="VVE11732.1"/>
    <property type="molecule type" value="Genomic_DNA"/>
</dbReference>
<feature type="domain" description="TadE-like" evidence="2">
    <location>
        <begin position="17"/>
        <end position="59"/>
    </location>
</feature>
<evidence type="ECO:0000313" key="4">
    <source>
        <dbReference type="Proteomes" id="UP000414233"/>
    </source>
</evidence>